<feature type="region of interest" description="Disordered" evidence="2">
    <location>
        <begin position="189"/>
        <end position="289"/>
    </location>
</feature>
<gene>
    <name evidence="4" type="ORF">BD311DRAFT_240907</name>
</gene>
<feature type="compositionally biased region" description="Basic and acidic residues" evidence="2">
    <location>
        <begin position="533"/>
        <end position="545"/>
    </location>
</feature>
<keyword evidence="1" id="KW-0863">Zinc-finger</keyword>
<feature type="compositionally biased region" description="Low complexity" evidence="2">
    <location>
        <begin position="391"/>
        <end position="409"/>
    </location>
</feature>
<dbReference type="Proteomes" id="UP000292957">
    <property type="component" value="Unassembled WGS sequence"/>
</dbReference>
<feature type="compositionally biased region" description="Basic and acidic residues" evidence="2">
    <location>
        <begin position="38"/>
        <end position="54"/>
    </location>
</feature>
<dbReference type="EMBL" id="ML143408">
    <property type="protein sequence ID" value="TBU30120.1"/>
    <property type="molecule type" value="Genomic_DNA"/>
</dbReference>
<dbReference type="InterPro" id="IPR000679">
    <property type="entry name" value="Znf_GATA"/>
</dbReference>
<name>A0A4Q9MQN4_9APHY</name>
<dbReference type="SMART" id="SM00401">
    <property type="entry name" value="ZnF_GATA"/>
    <property type="match status" value="1"/>
</dbReference>
<dbReference type="PROSITE" id="PS50114">
    <property type="entry name" value="GATA_ZN_FINGER_2"/>
    <property type="match status" value="1"/>
</dbReference>
<feature type="compositionally biased region" description="Low complexity" evidence="2">
    <location>
        <begin position="465"/>
        <end position="487"/>
    </location>
</feature>
<accession>A0A4Q9MQN4</accession>
<feature type="domain" description="GATA-type" evidence="3">
    <location>
        <begin position="320"/>
        <end position="378"/>
    </location>
</feature>
<keyword evidence="1" id="KW-0862">Zinc</keyword>
<dbReference type="GO" id="GO:0008270">
    <property type="term" value="F:zinc ion binding"/>
    <property type="evidence" value="ECO:0007669"/>
    <property type="project" value="UniProtKB-KW"/>
</dbReference>
<keyword evidence="1" id="KW-0479">Metal-binding</keyword>
<feature type="compositionally biased region" description="Low complexity" evidence="2">
    <location>
        <begin position="422"/>
        <end position="433"/>
    </location>
</feature>
<dbReference type="OrthoDB" id="515401at2759"/>
<dbReference type="SUPFAM" id="SSF57716">
    <property type="entry name" value="Glucocorticoid receptor-like (DNA-binding domain)"/>
    <property type="match status" value="1"/>
</dbReference>
<protein>
    <recommendedName>
        <fullName evidence="3">GATA-type domain-containing protein</fullName>
    </recommendedName>
</protein>
<feature type="compositionally biased region" description="Low complexity" evidence="2">
    <location>
        <begin position="78"/>
        <end position="89"/>
    </location>
</feature>
<feature type="region of interest" description="Disordered" evidence="2">
    <location>
        <begin position="455"/>
        <end position="545"/>
    </location>
</feature>
<feature type="compositionally biased region" description="Pro residues" evidence="2">
    <location>
        <begin position="249"/>
        <end position="262"/>
    </location>
</feature>
<dbReference type="Pfam" id="PF00320">
    <property type="entry name" value="GATA"/>
    <property type="match status" value="1"/>
</dbReference>
<dbReference type="InterPro" id="IPR013088">
    <property type="entry name" value="Znf_NHR/GATA"/>
</dbReference>
<feature type="compositionally biased region" description="Pro residues" evidence="2">
    <location>
        <begin position="1"/>
        <end position="25"/>
    </location>
</feature>
<dbReference type="GO" id="GO:0043565">
    <property type="term" value="F:sequence-specific DNA binding"/>
    <property type="evidence" value="ECO:0007669"/>
    <property type="project" value="InterPro"/>
</dbReference>
<dbReference type="Gene3D" id="3.30.50.10">
    <property type="entry name" value="Erythroid Transcription Factor GATA-1, subunit A"/>
    <property type="match status" value="1"/>
</dbReference>
<evidence type="ECO:0000256" key="2">
    <source>
        <dbReference type="SAM" id="MobiDB-lite"/>
    </source>
</evidence>
<organism evidence="4">
    <name type="scientific">Dichomitus squalens</name>
    <dbReference type="NCBI Taxonomy" id="114155"/>
    <lineage>
        <taxon>Eukaryota</taxon>
        <taxon>Fungi</taxon>
        <taxon>Dikarya</taxon>
        <taxon>Basidiomycota</taxon>
        <taxon>Agaricomycotina</taxon>
        <taxon>Agaricomycetes</taxon>
        <taxon>Polyporales</taxon>
        <taxon>Polyporaceae</taxon>
        <taxon>Dichomitus</taxon>
    </lineage>
</organism>
<dbReference type="GO" id="GO:0006355">
    <property type="term" value="P:regulation of DNA-templated transcription"/>
    <property type="evidence" value="ECO:0007669"/>
    <property type="project" value="InterPro"/>
</dbReference>
<evidence type="ECO:0000259" key="3">
    <source>
        <dbReference type="PROSITE" id="PS50114"/>
    </source>
</evidence>
<reference evidence="4" key="1">
    <citation type="submission" date="2019-01" db="EMBL/GenBank/DDBJ databases">
        <title>Draft genome sequences of three monokaryotic isolates of the white-rot basidiomycete fungus Dichomitus squalens.</title>
        <authorList>
            <consortium name="DOE Joint Genome Institute"/>
            <person name="Lopez S.C."/>
            <person name="Andreopoulos B."/>
            <person name="Pangilinan J."/>
            <person name="Lipzen A."/>
            <person name="Riley R."/>
            <person name="Ahrendt S."/>
            <person name="Ng V."/>
            <person name="Barry K."/>
            <person name="Daum C."/>
            <person name="Grigoriev I.V."/>
            <person name="Hilden K.S."/>
            <person name="Makela M.R."/>
            <person name="de Vries R.P."/>
        </authorList>
    </citation>
    <scope>NUCLEOTIDE SEQUENCE [LARGE SCALE GENOMIC DNA]</scope>
    <source>
        <strain evidence="4">OM18370.1</strain>
    </source>
</reference>
<evidence type="ECO:0000313" key="4">
    <source>
        <dbReference type="EMBL" id="TBU30120.1"/>
    </source>
</evidence>
<feature type="region of interest" description="Disordered" evidence="2">
    <location>
        <begin position="1"/>
        <end position="118"/>
    </location>
</feature>
<feature type="compositionally biased region" description="Low complexity" evidence="2">
    <location>
        <begin position="218"/>
        <end position="232"/>
    </location>
</feature>
<sequence>MDRPHSPPALPPPTDRLPPRSPSPPSLHNAYNLPPLHDYQHPPHHPRPDLAYHHREAHSRPASRVSDTRQPPPPPPSQKQSQSASSAPSVTDQVTPPASPPHKRFKSENSLPPPAPCHVDQRWVRPCPSLIVLRSLTRHLRSPVLPFLACLLCLQHYSHGPYPPSFYPYPYHHQSMPHRVEDMSLDRSISHRSDGPAQYQFMPHSHPTPPPIATLHHSPALSASSLDSNSISPSPPITQPSTPYYSHPAQPPPMSQAPPYPYQPNGSMPRYEDSQAGYSVPPPQNLSTRSIRPTIVPAQPYPGQPNYIIHTDDASTKLSDRVRRKCYNCRTTDTSTWRRSSLTPGKVLCNKCGLFERTHSRPRPEQFPHKRGPVVNVQFKQHRNTPPPPSHAAQAAAAAAMAHQQQQQQPSRRLPSMSADMLPPHHYSHPSLSPLMAARSSDAQQQYRSGGVTEIGALLNGPGEAQANQAAPGSSGGSPRQSPQQQPAQPPHGIKRPGSPLEQQQGPPPPPDAHAQATASPAVSAGSIPNSPRNERREATYRASN</sequence>
<dbReference type="CDD" id="cd00202">
    <property type="entry name" value="ZnF_GATA"/>
    <property type="match status" value="1"/>
</dbReference>
<evidence type="ECO:0000256" key="1">
    <source>
        <dbReference type="PROSITE-ProRule" id="PRU00094"/>
    </source>
</evidence>
<feature type="region of interest" description="Disordered" evidence="2">
    <location>
        <begin position="380"/>
        <end position="433"/>
    </location>
</feature>
<dbReference type="AlphaFoldDB" id="A0A4Q9MQN4"/>
<feature type="compositionally biased region" description="Low complexity" evidence="2">
    <location>
        <begin position="239"/>
        <end position="248"/>
    </location>
</feature>
<proteinExistence type="predicted"/>